<dbReference type="Pfam" id="PF07686">
    <property type="entry name" value="V-set"/>
    <property type="match status" value="4"/>
</dbReference>
<dbReference type="CDD" id="cd05774">
    <property type="entry name" value="IgV_CEACAM_D1"/>
    <property type="match status" value="5"/>
</dbReference>
<dbReference type="InterPro" id="IPR013151">
    <property type="entry name" value="Immunoglobulin_dom"/>
</dbReference>
<sequence length="719" mass="79970">MEMSSVLLCNGCIPWQGLLLTASLLACWHFSPTTAQVTIESVPPQVVEGENVLLLVHNLPENLAALVWFKGVEITDNAIIDNGIAFYVQNNNVHALGPFHSGRETMYRNGSLWIRNVTQADTGVYTLGILSGPREILSKTSMYLHVYSSSFHCGRSPTSSQPTIESVPSSVAEGTSVLLVVHNLPENLGTLFWYKGEIVFNKLEVAHHIVATNSTVLGPAHSGREIVYSNGSLLLQNVTWNDTGFYTLRTLSTDLKDQVARVLLQLDTCNSAFHCGHHLTFAQPTIESVPPRVAEGGSALLIVHNLPKNIRAIFWYKGVILFKDYEVARHITATNSSVRALAHSGRETMYSNGSLLLQNVTRNDAEFYTLRTLTTDLKVGLVHVKLLVDTSHSVCCNSLTSVQLMIEPVPQNAVKGDSVLFLVHNLPEDLQGFTWYKSVYSTQSSKIAEYSRVTNYITQGPAYSGRAVVYANGSLLLQDVMERDAGFYTLQTLNRDFKTENAHVQLNVYTCRLPPTNVQLSIETMPPHVVEGKNALLLVHNIPENLRAFSWSKEVTIVSRHEIARKVITANKSFLGPVHSSRVTVYPNGSLLLQNTTQEDSGYYTLRTLNTQFETQETHVYLHIYKPVTQPFIQITSTTVTAQSSVVLTCHSRDTGVSFSWNFNSRSLQLTERMTLSPTKYRLRIDPVRREDAGKYQCVVFNPVSSKTSLPVSLVVINE</sequence>
<keyword evidence="7" id="KW-1185">Reference proteome</keyword>
<dbReference type="GO" id="GO:0007165">
    <property type="term" value="P:signal transduction"/>
    <property type="evidence" value="ECO:0007669"/>
    <property type="project" value="TreeGrafter"/>
</dbReference>
<dbReference type="InterPro" id="IPR007110">
    <property type="entry name" value="Ig-like_dom"/>
</dbReference>
<evidence type="ECO:0000256" key="4">
    <source>
        <dbReference type="ARBA" id="ARBA00038222"/>
    </source>
</evidence>
<organism evidence="7 8">
    <name type="scientific">Cricetulus griseus</name>
    <name type="common">Chinese hamster</name>
    <name type="synonym">Cricetulus barabensis griseus</name>
    <dbReference type="NCBI Taxonomy" id="10029"/>
    <lineage>
        <taxon>Eukaryota</taxon>
        <taxon>Metazoa</taxon>
        <taxon>Chordata</taxon>
        <taxon>Craniata</taxon>
        <taxon>Vertebrata</taxon>
        <taxon>Euteleostomi</taxon>
        <taxon>Mammalia</taxon>
        <taxon>Eutheria</taxon>
        <taxon>Euarchontoglires</taxon>
        <taxon>Glires</taxon>
        <taxon>Rodentia</taxon>
        <taxon>Myomorpha</taxon>
        <taxon>Muroidea</taxon>
        <taxon>Cricetidae</taxon>
        <taxon>Cricetinae</taxon>
        <taxon>Cricetulus</taxon>
    </lineage>
</organism>
<gene>
    <name evidence="8" type="primary">LOC100763460</name>
</gene>
<dbReference type="InterPro" id="IPR013106">
    <property type="entry name" value="Ig_V-set"/>
</dbReference>
<dbReference type="GO" id="GO:1990782">
    <property type="term" value="F:protein tyrosine kinase binding"/>
    <property type="evidence" value="ECO:0007669"/>
    <property type="project" value="TreeGrafter"/>
</dbReference>
<dbReference type="InterPro" id="IPR013783">
    <property type="entry name" value="Ig-like_fold"/>
</dbReference>
<feature type="signal peptide" evidence="5">
    <location>
        <begin position="1"/>
        <end position="35"/>
    </location>
</feature>
<dbReference type="GO" id="GO:0002682">
    <property type="term" value="P:regulation of immune system process"/>
    <property type="evidence" value="ECO:0007669"/>
    <property type="project" value="TreeGrafter"/>
</dbReference>
<keyword evidence="1 5" id="KW-0732">Signal</keyword>
<comment type="similarity">
    <text evidence="4">Belongs to the immunoglobulin superfamily. CEA family.</text>
</comment>
<accession>A0A9J7KCX3</accession>
<evidence type="ECO:0000259" key="6">
    <source>
        <dbReference type="PROSITE" id="PS50835"/>
    </source>
</evidence>
<dbReference type="InterPro" id="IPR003598">
    <property type="entry name" value="Ig_sub2"/>
</dbReference>
<keyword evidence="2" id="KW-0325">Glycoprotein</keyword>
<dbReference type="FunFam" id="2.60.40.10:FF:000244">
    <property type="entry name" value="carcinoembryonic antigen-related cell adhesion molecule 16"/>
    <property type="match status" value="1"/>
</dbReference>
<dbReference type="GO" id="GO:0005886">
    <property type="term" value="C:plasma membrane"/>
    <property type="evidence" value="ECO:0007669"/>
    <property type="project" value="TreeGrafter"/>
</dbReference>
<dbReference type="RefSeq" id="XP_035305239.1">
    <property type="nucleotide sequence ID" value="XM_035449348.1"/>
</dbReference>
<keyword evidence="3" id="KW-0393">Immunoglobulin domain</keyword>
<dbReference type="SUPFAM" id="SSF48726">
    <property type="entry name" value="Immunoglobulin"/>
    <property type="match status" value="6"/>
</dbReference>
<evidence type="ECO:0000256" key="3">
    <source>
        <dbReference type="ARBA" id="ARBA00023319"/>
    </source>
</evidence>
<evidence type="ECO:0000256" key="1">
    <source>
        <dbReference type="ARBA" id="ARBA00022729"/>
    </source>
</evidence>
<dbReference type="SMART" id="SM00408">
    <property type="entry name" value="IGc2"/>
    <property type="match status" value="1"/>
</dbReference>
<feature type="domain" description="Ig-like" evidence="6">
    <location>
        <begin position="627"/>
        <end position="713"/>
    </location>
</feature>
<reference evidence="7" key="2">
    <citation type="journal article" date="2020" name="Biotechnol. Bioeng.">
        <title>Chromosome-scale scaffolds for the Chinese hamster reference genome assembly to facilitate the study of the CHO epigenome.</title>
        <authorList>
            <person name="Hilliard W."/>
            <person name="MacDonald M."/>
            <person name="Lee K.H."/>
        </authorList>
    </citation>
    <scope>NUCLEOTIDE SEQUENCE [LARGE SCALE GENOMIC DNA]</scope>
    <source>
        <strain evidence="7">17A/GY</strain>
    </source>
</reference>
<dbReference type="PANTHER" id="PTHR44427:SF1">
    <property type="entry name" value="CARCINOEMBRYONIC ANTIGEN-RELATED CELL ADHESION MOLECULE 1"/>
    <property type="match status" value="1"/>
</dbReference>
<dbReference type="KEGG" id="cge:100763460"/>
<dbReference type="AlphaFoldDB" id="A0A9J7KCX3"/>
<evidence type="ECO:0000256" key="5">
    <source>
        <dbReference type="SAM" id="SignalP"/>
    </source>
</evidence>
<dbReference type="FunFam" id="2.60.40.10:FF:000340">
    <property type="entry name" value="Carcinoembryonic antigen-related cell adhesion molecule 1"/>
    <property type="match status" value="2"/>
</dbReference>
<evidence type="ECO:0000313" key="8">
    <source>
        <dbReference type="RefSeq" id="XP_035305239.1"/>
    </source>
</evidence>
<name>A0A9J7KCX3_CRIGR</name>
<dbReference type="PROSITE" id="PS50835">
    <property type="entry name" value="IG_LIKE"/>
    <property type="match status" value="1"/>
</dbReference>
<dbReference type="PANTHER" id="PTHR44427">
    <property type="entry name" value="CARCINOEMBRYONIC ANTIGEN-RELATED CELL ADHESION MOLECULE 19"/>
    <property type="match status" value="1"/>
</dbReference>
<evidence type="ECO:0000256" key="2">
    <source>
        <dbReference type="ARBA" id="ARBA00023180"/>
    </source>
</evidence>
<feature type="chain" id="PRO_5039915117" evidence="5">
    <location>
        <begin position="36"/>
        <end position="719"/>
    </location>
</feature>
<reference evidence="7" key="1">
    <citation type="journal article" date="2018" name="Biotechnol. Bioeng.">
        <title>A reference genome of the Chinese hamster based on a hybrid assembly strategy.</title>
        <authorList>
            <person name="Rupp O."/>
            <person name="MacDonald M.L."/>
            <person name="Li S."/>
            <person name="Dhiman H."/>
            <person name="Polson S."/>
            <person name="Griep S."/>
            <person name="Heffner K."/>
            <person name="Hernandez I."/>
            <person name="Brinkrolf K."/>
            <person name="Jadhav V."/>
            <person name="Samoudi M."/>
            <person name="Hao H."/>
            <person name="Kingham B."/>
            <person name="Goesmann A."/>
            <person name="Betenbaugh M.J."/>
            <person name="Lewis N.E."/>
            <person name="Borth N."/>
            <person name="Lee K.H."/>
        </authorList>
    </citation>
    <scope>NUCLEOTIDE SEQUENCE [LARGE SCALE GENOMIC DNA]</scope>
    <source>
        <strain evidence="7">17A/GY</strain>
    </source>
</reference>
<dbReference type="SMART" id="SM00409">
    <property type="entry name" value="IG"/>
    <property type="match status" value="6"/>
</dbReference>
<dbReference type="Pfam" id="PF00047">
    <property type="entry name" value="ig"/>
    <property type="match status" value="1"/>
</dbReference>
<dbReference type="Proteomes" id="UP001108280">
    <property type="component" value="Chromosome 9"/>
</dbReference>
<evidence type="ECO:0000313" key="7">
    <source>
        <dbReference type="Proteomes" id="UP001108280"/>
    </source>
</evidence>
<dbReference type="InterPro" id="IPR050831">
    <property type="entry name" value="CEA_cell_adhesion"/>
</dbReference>
<dbReference type="InterPro" id="IPR003599">
    <property type="entry name" value="Ig_sub"/>
</dbReference>
<dbReference type="GO" id="GO:0009986">
    <property type="term" value="C:cell surface"/>
    <property type="evidence" value="ECO:0007669"/>
    <property type="project" value="TreeGrafter"/>
</dbReference>
<protein>
    <submittedName>
        <fullName evidence="8">Carcinoembryonic antigen-related cell adhesion molecule 3-like isoform X2</fullName>
    </submittedName>
</protein>
<dbReference type="GeneID" id="100763460"/>
<dbReference type="InterPro" id="IPR036179">
    <property type="entry name" value="Ig-like_dom_sf"/>
</dbReference>
<dbReference type="Gene3D" id="2.60.40.10">
    <property type="entry name" value="Immunoglobulins"/>
    <property type="match status" value="6"/>
</dbReference>
<dbReference type="OrthoDB" id="6353782at2759"/>
<proteinExistence type="inferred from homology"/>
<reference evidence="8" key="3">
    <citation type="submission" date="2025-08" db="UniProtKB">
        <authorList>
            <consortium name="RefSeq"/>
        </authorList>
    </citation>
    <scope>IDENTIFICATION</scope>
    <source>
        <strain evidence="8">17A/GY</strain>
        <tissue evidence="8">Liver</tissue>
    </source>
</reference>